<keyword evidence="1" id="KW-0808">Transferase</keyword>
<dbReference type="InterPro" id="IPR016181">
    <property type="entry name" value="Acyl_CoA_acyltransferase"/>
</dbReference>
<evidence type="ECO:0000313" key="1">
    <source>
        <dbReference type="EMBL" id="RSJ78041.1"/>
    </source>
</evidence>
<name>A0A0F2CTT3_STRCR</name>
<dbReference type="PROSITE" id="PS51186">
    <property type="entry name" value="GNAT"/>
    <property type="match status" value="1"/>
</dbReference>
<dbReference type="RefSeq" id="WP_045497417.1">
    <property type="nucleotide sequence ID" value="NZ_JYGJ01000001.1"/>
</dbReference>
<dbReference type="AlphaFoldDB" id="A0A0F2CTT3"/>
<dbReference type="CDD" id="cd04301">
    <property type="entry name" value="NAT_SF"/>
    <property type="match status" value="1"/>
</dbReference>
<dbReference type="Gene3D" id="3.40.630.30">
    <property type="match status" value="1"/>
</dbReference>
<protein>
    <submittedName>
        <fullName evidence="1">Acetyltransferase (GNAT) family protein</fullName>
    </submittedName>
</protein>
<gene>
    <name evidence="1" type="ORF">D8798_02525</name>
</gene>
<dbReference type="GO" id="GO:0016747">
    <property type="term" value="F:acyltransferase activity, transferring groups other than amino-acyl groups"/>
    <property type="evidence" value="ECO:0007669"/>
    <property type="project" value="InterPro"/>
</dbReference>
<dbReference type="OrthoDB" id="794462at2"/>
<dbReference type="Pfam" id="PF13508">
    <property type="entry name" value="Acetyltransf_7"/>
    <property type="match status" value="1"/>
</dbReference>
<sequence>MQVRKASKADWQLIQKICRETWLTTYKNIYSSSYIERVFDIFYSQERLLKDLTELSPEWNGYWLAEMNGQVLGCIGGGMSEDGRANVYVLYVLPQAQRLGIGHALLEILTSYQKSQYQAREQAVTVTEGNVIGLPFYEKEGFVFEFSTENWIDSSQARDLHYIRNI</sequence>
<proteinExistence type="predicted"/>
<comment type="caution">
    <text evidence="1">The sequence shown here is derived from an EMBL/GenBank/DDBJ whole genome shotgun (WGS) entry which is preliminary data.</text>
</comment>
<organism evidence="1 2">
    <name type="scientific">Streptococcus cristatus</name>
    <dbReference type="NCBI Taxonomy" id="45634"/>
    <lineage>
        <taxon>Bacteria</taxon>
        <taxon>Bacillati</taxon>
        <taxon>Bacillota</taxon>
        <taxon>Bacilli</taxon>
        <taxon>Lactobacillales</taxon>
        <taxon>Streptococcaceae</taxon>
        <taxon>Streptococcus</taxon>
    </lineage>
</organism>
<dbReference type="InterPro" id="IPR000182">
    <property type="entry name" value="GNAT_dom"/>
</dbReference>
<dbReference type="Proteomes" id="UP000272213">
    <property type="component" value="Unassembled WGS sequence"/>
</dbReference>
<dbReference type="EMBL" id="RJPM01000001">
    <property type="protein sequence ID" value="RSJ78041.1"/>
    <property type="molecule type" value="Genomic_DNA"/>
</dbReference>
<reference evidence="1 2" key="1">
    <citation type="submission" date="2018-11" db="EMBL/GenBank/DDBJ databases">
        <title>Species Designations Belie Phenotypic and Genotypic Heterogeneity in Oral Streptococci.</title>
        <authorList>
            <person name="Velsko I."/>
        </authorList>
    </citation>
    <scope>NUCLEOTIDE SEQUENCE [LARGE SCALE GENOMIC DNA]</scope>
    <source>
        <strain evidence="1 2">BCA6</strain>
    </source>
</reference>
<evidence type="ECO:0000313" key="2">
    <source>
        <dbReference type="Proteomes" id="UP000272213"/>
    </source>
</evidence>
<dbReference type="SUPFAM" id="SSF55729">
    <property type="entry name" value="Acyl-CoA N-acyltransferases (Nat)"/>
    <property type="match status" value="1"/>
</dbReference>
<accession>A0A0F2CTT3</accession>